<keyword evidence="3" id="KW-1185">Reference proteome</keyword>
<dbReference type="Pfam" id="PF13480">
    <property type="entry name" value="Acetyltransf_6"/>
    <property type="match status" value="1"/>
</dbReference>
<evidence type="ECO:0000259" key="1">
    <source>
        <dbReference type="Pfam" id="PF13480"/>
    </source>
</evidence>
<reference evidence="3" key="1">
    <citation type="journal article" date="2019" name="Int. J. Syst. Evol. Microbiol.">
        <title>The Global Catalogue of Microorganisms (GCM) 10K type strain sequencing project: providing services to taxonomists for standard genome sequencing and annotation.</title>
        <authorList>
            <consortium name="The Broad Institute Genomics Platform"/>
            <consortium name="The Broad Institute Genome Sequencing Center for Infectious Disease"/>
            <person name="Wu L."/>
            <person name="Ma J."/>
        </authorList>
    </citation>
    <scope>NUCLEOTIDE SEQUENCE [LARGE SCALE GENOMIC DNA]</scope>
    <source>
        <strain evidence="3">CCUG 48316</strain>
    </source>
</reference>
<dbReference type="Proteomes" id="UP001596292">
    <property type="component" value="Unassembled WGS sequence"/>
</dbReference>
<organism evidence="2 3">
    <name type="scientific">Methylobacterium komagatae</name>
    <dbReference type="NCBI Taxonomy" id="374425"/>
    <lineage>
        <taxon>Bacteria</taxon>
        <taxon>Pseudomonadati</taxon>
        <taxon>Pseudomonadota</taxon>
        <taxon>Alphaproteobacteria</taxon>
        <taxon>Hyphomicrobiales</taxon>
        <taxon>Methylobacteriaceae</taxon>
        <taxon>Methylobacterium</taxon>
    </lineage>
</organism>
<proteinExistence type="predicted"/>
<name>A0ABW2BE50_9HYPH</name>
<protein>
    <submittedName>
        <fullName evidence="2">GNAT family N-acetyltransferase</fullName>
    </submittedName>
</protein>
<dbReference type="RefSeq" id="WP_378966947.1">
    <property type="nucleotide sequence ID" value="NZ_JBHSWN010000001.1"/>
</dbReference>
<evidence type="ECO:0000313" key="2">
    <source>
        <dbReference type="EMBL" id="MFC6788692.1"/>
    </source>
</evidence>
<dbReference type="InterPro" id="IPR038740">
    <property type="entry name" value="BioF2-like_GNAT_dom"/>
</dbReference>
<dbReference type="InterPro" id="IPR016181">
    <property type="entry name" value="Acyl_CoA_acyltransferase"/>
</dbReference>
<gene>
    <name evidence="2" type="ORF">ACFQE0_03070</name>
</gene>
<dbReference type="SUPFAM" id="SSF55729">
    <property type="entry name" value="Acyl-CoA N-acyltransferases (Nat)"/>
    <property type="match status" value="1"/>
</dbReference>
<evidence type="ECO:0000313" key="3">
    <source>
        <dbReference type="Proteomes" id="UP001596292"/>
    </source>
</evidence>
<feature type="domain" description="BioF2-like acetyltransferase" evidence="1">
    <location>
        <begin position="205"/>
        <end position="313"/>
    </location>
</feature>
<comment type="caution">
    <text evidence="2">The sequence shown here is derived from an EMBL/GenBank/DDBJ whole genome shotgun (WGS) entry which is preliminary data.</text>
</comment>
<accession>A0ABW2BE50</accession>
<sequence>MTAPVAMPEPYTPQPRSAPLSAPLPGGLVAAIRPLDPAAPWVRAWEELGQRALVTNPFYEAPYALAAAPSFGAGVRMLLVADRPPEEPGVRLVAAWPHRSVGRRWGLPLPVLMGWTHGYAPLGVPLLDGEAPAPALAALLAAPQVLGEPPRLLLQNATADGPFADLLDQAGTRRVGYWAHQRGMLDASSLSEAERAAYLDHLSGNRRRRLRRARRRLEAGGEVTFTLLAEPALFPAALDAHIALEAASWKGQVGTALAQRPEEAAMLRGAVAALAQAGRVRIAQLRQGGRLIASMVLPLAGRDAFVLKVAHDDTDPAAATGCSWSTG</sequence>
<dbReference type="EMBL" id="JBHSWN010000001">
    <property type="protein sequence ID" value="MFC6788692.1"/>
    <property type="molecule type" value="Genomic_DNA"/>
</dbReference>